<keyword evidence="4" id="KW-1185">Reference proteome</keyword>
<dbReference type="EMBL" id="MU863680">
    <property type="protein sequence ID" value="KAK4097265.1"/>
    <property type="molecule type" value="Genomic_DNA"/>
</dbReference>
<dbReference type="PANTHER" id="PTHR24320:SF154">
    <property type="entry name" value="OXIDOREDUCTASE, SHORT-CHAIN DEHYDROGENASE_REDUCTASE FAMILY (AFU_ORTHOLOGUE AFUA_2G04560)"/>
    <property type="match status" value="1"/>
</dbReference>
<dbReference type="Gene3D" id="3.40.50.720">
    <property type="entry name" value="NAD(P)-binding Rossmann-like Domain"/>
    <property type="match status" value="1"/>
</dbReference>
<name>A0AAN6PWB4_9PEZI</name>
<dbReference type="InterPro" id="IPR036291">
    <property type="entry name" value="NAD(P)-bd_dom_sf"/>
</dbReference>
<reference evidence="3" key="1">
    <citation type="journal article" date="2023" name="Mol. Phylogenet. Evol.">
        <title>Genome-scale phylogeny and comparative genomics of the fungal order Sordariales.</title>
        <authorList>
            <person name="Hensen N."/>
            <person name="Bonometti L."/>
            <person name="Westerberg I."/>
            <person name="Brannstrom I.O."/>
            <person name="Guillou S."/>
            <person name="Cros-Aarteil S."/>
            <person name="Calhoun S."/>
            <person name="Haridas S."/>
            <person name="Kuo A."/>
            <person name="Mondo S."/>
            <person name="Pangilinan J."/>
            <person name="Riley R."/>
            <person name="LaButti K."/>
            <person name="Andreopoulos B."/>
            <person name="Lipzen A."/>
            <person name="Chen C."/>
            <person name="Yan M."/>
            <person name="Daum C."/>
            <person name="Ng V."/>
            <person name="Clum A."/>
            <person name="Steindorff A."/>
            <person name="Ohm R.A."/>
            <person name="Martin F."/>
            <person name="Silar P."/>
            <person name="Natvig D.O."/>
            <person name="Lalanne C."/>
            <person name="Gautier V."/>
            <person name="Ament-Velasquez S.L."/>
            <person name="Kruys A."/>
            <person name="Hutchinson M.I."/>
            <person name="Powell A.J."/>
            <person name="Barry K."/>
            <person name="Miller A.N."/>
            <person name="Grigoriev I.V."/>
            <person name="Debuchy R."/>
            <person name="Gladieux P."/>
            <person name="Hiltunen Thoren M."/>
            <person name="Johannesson H."/>
        </authorList>
    </citation>
    <scope>NUCLEOTIDE SEQUENCE</scope>
    <source>
        <strain evidence="3">CBS 757.83</strain>
    </source>
</reference>
<protein>
    <submittedName>
        <fullName evidence="3">Retinol dehydrogenase 11</fullName>
    </submittedName>
</protein>
<evidence type="ECO:0000313" key="4">
    <source>
        <dbReference type="Proteomes" id="UP001305647"/>
    </source>
</evidence>
<keyword evidence="2" id="KW-0560">Oxidoreductase</keyword>
<dbReference type="InterPro" id="IPR002347">
    <property type="entry name" value="SDR_fam"/>
</dbReference>
<evidence type="ECO:0000256" key="1">
    <source>
        <dbReference type="ARBA" id="ARBA00006484"/>
    </source>
</evidence>
<dbReference type="SUPFAM" id="SSF51735">
    <property type="entry name" value="NAD(P)-binding Rossmann-fold domains"/>
    <property type="match status" value="1"/>
</dbReference>
<dbReference type="Proteomes" id="UP001305647">
    <property type="component" value="Unassembled WGS sequence"/>
</dbReference>
<evidence type="ECO:0000313" key="3">
    <source>
        <dbReference type="EMBL" id="KAK4097265.1"/>
    </source>
</evidence>
<accession>A0AAN6PWB4</accession>
<sequence>MSSNPQTDIPSLEGKVVLVTGGTAGLGARSVVQLAQRNPACIYFIGRNAKAADAVIQEATATTPASKTNIRFLPCDLASLASVKAAADTMLAEQSRLDVVLANAGIMNAPPSLTQDGYELQFGVNYLGHALLVRKLLPLLEQTAAAPGSDVRVVVLSSTGFVAHPGDGIQFNRLKTGQDFTLLGPLVRYGQSKLADVLLARELARRYPSILSVSVTPGIVATDLVNNLGAFHRGLAKLAALLRQGGLMTPDDGAKGLLWCVDASRGEIRAGEFYEPVGVHSKVATKRSGDMDLAKRLWEWTNVELEKWM</sequence>
<dbReference type="PANTHER" id="PTHR24320">
    <property type="entry name" value="RETINOL DEHYDROGENASE"/>
    <property type="match status" value="1"/>
</dbReference>
<evidence type="ECO:0000256" key="2">
    <source>
        <dbReference type="ARBA" id="ARBA00023002"/>
    </source>
</evidence>
<dbReference type="Pfam" id="PF00106">
    <property type="entry name" value="adh_short"/>
    <property type="match status" value="1"/>
</dbReference>
<comment type="caution">
    <text evidence="3">The sequence shown here is derived from an EMBL/GenBank/DDBJ whole genome shotgun (WGS) entry which is preliminary data.</text>
</comment>
<organism evidence="3 4">
    <name type="scientific">Parathielavia hyrcaniae</name>
    <dbReference type="NCBI Taxonomy" id="113614"/>
    <lineage>
        <taxon>Eukaryota</taxon>
        <taxon>Fungi</taxon>
        <taxon>Dikarya</taxon>
        <taxon>Ascomycota</taxon>
        <taxon>Pezizomycotina</taxon>
        <taxon>Sordariomycetes</taxon>
        <taxon>Sordariomycetidae</taxon>
        <taxon>Sordariales</taxon>
        <taxon>Chaetomiaceae</taxon>
        <taxon>Parathielavia</taxon>
    </lineage>
</organism>
<gene>
    <name evidence="3" type="ORF">N658DRAFT_489368</name>
</gene>
<comment type="similarity">
    <text evidence="1">Belongs to the short-chain dehydrogenases/reductases (SDR) family.</text>
</comment>
<reference evidence="3" key="2">
    <citation type="submission" date="2023-05" db="EMBL/GenBank/DDBJ databases">
        <authorList>
            <consortium name="Lawrence Berkeley National Laboratory"/>
            <person name="Steindorff A."/>
            <person name="Hensen N."/>
            <person name="Bonometti L."/>
            <person name="Westerberg I."/>
            <person name="Brannstrom I.O."/>
            <person name="Guillou S."/>
            <person name="Cros-Aarteil S."/>
            <person name="Calhoun S."/>
            <person name="Haridas S."/>
            <person name="Kuo A."/>
            <person name="Mondo S."/>
            <person name="Pangilinan J."/>
            <person name="Riley R."/>
            <person name="Labutti K."/>
            <person name="Andreopoulos B."/>
            <person name="Lipzen A."/>
            <person name="Chen C."/>
            <person name="Yanf M."/>
            <person name="Daum C."/>
            <person name="Ng V."/>
            <person name="Clum A."/>
            <person name="Ohm R."/>
            <person name="Martin F."/>
            <person name="Silar P."/>
            <person name="Natvig D."/>
            <person name="Lalanne C."/>
            <person name="Gautier V."/>
            <person name="Ament-Velasquez S.L."/>
            <person name="Kruys A."/>
            <person name="Hutchinson M.I."/>
            <person name="Powell A.J."/>
            <person name="Barry K."/>
            <person name="Miller A.N."/>
            <person name="Grigoriev I.V."/>
            <person name="Debuchy R."/>
            <person name="Gladieux P."/>
            <person name="Thoren M.H."/>
            <person name="Johannesson H."/>
        </authorList>
    </citation>
    <scope>NUCLEOTIDE SEQUENCE</scope>
    <source>
        <strain evidence="3">CBS 757.83</strain>
    </source>
</reference>
<dbReference type="GO" id="GO:0016491">
    <property type="term" value="F:oxidoreductase activity"/>
    <property type="evidence" value="ECO:0007669"/>
    <property type="project" value="UniProtKB-KW"/>
</dbReference>
<proteinExistence type="inferred from homology"/>
<dbReference type="PRINTS" id="PR00081">
    <property type="entry name" value="GDHRDH"/>
</dbReference>
<dbReference type="AlphaFoldDB" id="A0AAN6PWB4"/>